<dbReference type="Pfam" id="PF00134">
    <property type="entry name" value="Cyclin_N"/>
    <property type="match status" value="1"/>
</dbReference>
<keyword evidence="5" id="KW-1185">Reference proteome</keyword>
<feature type="region of interest" description="Disordered" evidence="2">
    <location>
        <begin position="92"/>
        <end position="184"/>
    </location>
</feature>
<dbReference type="EMBL" id="JAEPRD010000013">
    <property type="protein sequence ID" value="KAG2210048.1"/>
    <property type="molecule type" value="Genomic_DNA"/>
</dbReference>
<dbReference type="OrthoDB" id="5353095at2759"/>
<name>A0A8H7RG83_9FUNG</name>
<dbReference type="Proteomes" id="UP000603453">
    <property type="component" value="Unassembled WGS sequence"/>
</dbReference>
<dbReference type="InterPro" id="IPR036915">
    <property type="entry name" value="Cyclin-like_sf"/>
</dbReference>
<reference evidence="4" key="1">
    <citation type="submission" date="2020-12" db="EMBL/GenBank/DDBJ databases">
        <title>Metabolic potential, ecology and presence of endohyphal bacteria is reflected in genomic diversity of Mucoromycotina.</title>
        <authorList>
            <person name="Muszewska A."/>
            <person name="Okrasinska A."/>
            <person name="Steczkiewicz K."/>
            <person name="Drgas O."/>
            <person name="Orlowska M."/>
            <person name="Perlinska-Lenart U."/>
            <person name="Aleksandrzak-Piekarczyk T."/>
            <person name="Szatraj K."/>
            <person name="Zielenkiewicz U."/>
            <person name="Pilsyk S."/>
            <person name="Malc E."/>
            <person name="Mieczkowski P."/>
            <person name="Kruszewska J.S."/>
            <person name="Biernat P."/>
            <person name="Pawlowska J."/>
        </authorList>
    </citation>
    <scope>NUCLEOTIDE SEQUENCE</scope>
    <source>
        <strain evidence="4">WA0000017839</strain>
    </source>
</reference>
<accession>A0A8H7RG83</accession>
<dbReference type="SMART" id="SM00385">
    <property type="entry name" value="CYCLIN"/>
    <property type="match status" value="1"/>
</dbReference>
<dbReference type="InterPro" id="IPR012388">
    <property type="entry name" value="CABLES1/2"/>
</dbReference>
<feature type="compositionally biased region" description="Polar residues" evidence="2">
    <location>
        <begin position="116"/>
        <end position="133"/>
    </location>
</feature>
<dbReference type="InterPro" id="IPR006671">
    <property type="entry name" value="Cyclin_N"/>
</dbReference>
<protein>
    <recommendedName>
        <fullName evidence="3">Cyclin-like domain-containing protein</fullName>
    </recommendedName>
</protein>
<evidence type="ECO:0000256" key="2">
    <source>
        <dbReference type="SAM" id="MobiDB-lite"/>
    </source>
</evidence>
<dbReference type="Gene3D" id="1.10.472.10">
    <property type="entry name" value="Cyclin-like"/>
    <property type="match status" value="1"/>
</dbReference>
<feature type="compositionally biased region" description="Basic and acidic residues" evidence="2">
    <location>
        <begin position="150"/>
        <end position="183"/>
    </location>
</feature>
<feature type="compositionally biased region" description="Low complexity" evidence="2">
    <location>
        <begin position="92"/>
        <end position="109"/>
    </location>
</feature>
<dbReference type="CDD" id="cd20556">
    <property type="entry name" value="CYCLIN_CABLES"/>
    <property type="match status" value="1"/>
</dbReference>
<dbReference type="PANTHER" id="PTHR22896:SF0">
    <property type="entry name" value="CYCLIN N-TERMINAL DOMAIN-CONTAINING PROTEIN"/>
    <property type="match status" value="1"/>
</dbReference>
<gene>
    <name evidence="4" type="ORF">INT47_003484</name>
</gene>
<dbReference type="GO" id="GO:0051726">
    <property type="term" value="P:regulation of cell cycle"/>
    <property type="evidence" value="ECO:0007669"/>
    <property type="project" value="InterPro"/>
</dbReference>
<organism evidence="4 5">
    <name type="scientific">Mucor saturninus</name>
    <dbReference type="NCBI Taxonomy" id="64648"/>
    <lineage>
        <taxon>Eukaryota</taxon>
        <taxon>Fungi</taxon>
        <taxon>Fungi incertae sedis</taxon>
        <taxon>Mucoromycota</taxon>
        <taxon>Mucoromycotina</taxon>
        <taxon>Mucoromycetes</taxon>
        <taxon>Mucorales</taxon>
        <taxon>Mucorineae</taxon>
        <taxon>Mucoraceae</taxon>
        <taxon>Mucor</taxon>
    </lineage>
</organism>
<dbReference type="SUPFAM" id="SSF47954">
    <property type="entry name" value="Cyclin-like"/>
    <property type="match status" value="1"/>
</dbReference>
<dbReference type="PANTHER" id="PTHR22896">
    <property type="entry name" value="CDK5 AND ABL1 ENZYME SUBSTRATE 1"/>
    <property type="match status" value="1"/>
</dbReference>
<dbReference type="AlphaFoldDB" id="A0A8H7RG83"/>
<evidence type="ECO:0000256" key="1">
    <source>
        <dbReference type="RuleBase" id="RU000383"/>
    </source>
</evidence>
<feature type="region of interest" description="Disordered" evidence="2">
    <location>
        <begin position="1"/>
        <end position="44"/>
    </location>
</feature>
<evidence type="ECO:0000313" key="5">
    <source>
        <dbReference type="Proteomes" id="UP000603453"/>
    </source>
</evidence>
<dbReference type="InterPro" id="IPR013763">
    <property type="entry name" value="Cyclin-like_dom"/>
</dbReference>
<evidence type="ECO:0000313" key="4">
    <source>
        <dbReference type="EMBL" id="KAG2210048.1"/>
    </source>
</evidence>
<proteinExistence type="inferred from homology"/>
<feature type="compositionally biased region" description="Basic residues" evidence="2">
    <location>
        <begin position="1"/>
        <end position="13"/>
    </location>
</feature>
<comment type="caution">
    <text evidence="4">The sequence shown here is derived from an EMBL/GenBank/DDBJ whole genome shotgun (WGS) entry which is preliminary data.</text>
</comment>
<comment type="similarity">
    <text evidence="1">Belongs to the cyclin family.</text>
</comment>
<evidence type="ECO:0000259" key="3">
    <source>
        <dbReference type="SMART" id="SM00385"/>
    </source>
</evidence>
<sequence length="453" mass="51927">MGTTKSRKSRRNNSRPTAYTFLSNIALGSEKKPPSPPPLSSEEPQDDLQLAYLSHNIHYVDDTPLGGKFFLFHHYLLLTLFLPSSASLHSSDSSCFSADEDQTTTLPTETHPRTHSTTAPPVITSNALDISQQKRTKYLIPKRNPSESSNESHHKLTREDSERPIASEKIKKKSAHGEKEHGHNAMSIMSVFRYYTDKIRHSSKRKTFDQTAHRGYVQQQLESHDGQKYRRANSYAHYLNTTGSLLSDDTTVEQQLTADSYDPYFLDDDTYGKYGLDPSSLGTLTNGMRPSDVKREMNEQFRQNHPQLSPEITLSKIRAIKLHLFEIGKGLDLEVSSVAHAYVYFEKLVVKNMVTKKNRKLLAACCLFLATKVNEAKGTWFQPLLEAMDDELGVDAKEIHEHEFAVFADLEFNLYVPRREFMPHFENIFRHLEYKSIGEYLNNSTFFEVHRRM</sequence>
<keyword evidence="1" id="KW-0195">Cyclin</keyword>
<feature type="domain" description="Cyclin-like" evidence="3">
    <location>
        <begin position="322"/>
        <end position="408"/>
    </location>
</feature>